<gene>
    <name evidence="2" type="ORF">SAVMC3_54620</name>
</gene>
<feature type="compositionally biased region" description="Pro residues" evidence="1">
    <location>
        <begin position="58"/>
        <end position="68"/>
    </location>
</feature>
<feature type="region of interest" description="Disordered" evidence="1">
    <location>
        <begin position="36"/>
        <end position="81"/>
    </location>
</feature>
<organism evidence="2">
    <name type="scientific">Streptomyces avermitilis</name>
    <dbReference type="NCBI Taxonomy" id="33903"/>
    <lineage>
        <taxon>Bacteria</taxon>
        <taxon>Bacillati</taxon>
        <taxon>Actinomycetota</taxon>
        <taxon>Actinomycetes</taxon>
        <taxon>Kitasatosporales</taxon>
        <taxon>Streptomycetaceae</taxon>
        <taxon>Streptomyces</taxon>
    </lineage>
</organism>
<sequence length="249" mass="26496">MARVLDQAALVLLRLGQAAQHAVEGAAEPGHLVAPGDRHLNAQSPGAGHVLGGRGEPDQPPRYPPGQPPAEQSRRDHNAADQQERPLLKLAQQILRVAELLRDLHRAPPVAEGDGRHPVEVAGHLDLLVLRQLPGRGGLGDLPVRGGHRQHRVPPVRDRATGAEHLHVRTAGPDDVVERAVVVGVGGGEVLGVQCVVPHLFAQVVHDLREHGLLVQADQPGGGVVAQEADEDGHPDGHRRERQREGGAQ</sequence>
<evidence type="ECO:0000313" key="2">
    <source>
        <dbReference type="EMBL" id="BBJ52833.1"/>
    </source>
</evidence>
<evidence type="ECO:0000256" key="1">
    <source>
        <dbReference type="SAM" id="MobiDB-lite"/>
    </source>
</evidence>
<dbReference type="AlphaFoldDB" id="A0A499VEE9"/>
<accession>A0A499VEE9</accession>
<reference evidence="2" key="1">
    <citation type="submission" date="2019-04" db="EMBL/GenBank/DDBJ databases">
        <title>Draft genome sequences of Streptomyces avermitilis MC3.</title>
        <authorList>
            <person name="Komaki H."/>
            <person name="Tamura T."/>
            <person name="Hosoyama A."/>
        </authorList>
    </citation>
    <scope>NUCLEOTIDE SEQUENCE</scope>
    <source>
        <strain evidence="2">MC3</strain>
    </source>
</reference>
<feature type="region of interest" description="Disordered" evidence="1">
    <location>
        <begin position="220"/>
        <end position="249"/>
    </location>
</feature>
<proteinExistence type="predicted"/>
<name>A0A499VEE9_STRAX</name>
<dbReference type="EMBL" id="AP019621">
    <property type="protein sequence ID" value="BBJ52833.1"/>
    <property type="molecule type" value="Genomic_DNA"/>
</dbReference>
<feature type="compositionally biased region" description="Basic and acidic residues" evidence="1">
    <location>
        <begin position="232"/>
        <end position="249"/>
    </location>
</feature>
<protein>
    <submittedName>
        <fullName evidence="2">Uncharacterized protein</fullName>
    </submittedName>
</protein>
<feature type="compositionally biased region" description="Basic and acidic residues" evidence="1">
    <location>
        <begin position="72"/>
        <end position="81"/>
    </location>
</feature>